<accession>A0A1G2T4B3</accession>
<gene>
    <name evidence="2" type="ORF">A2665_01805</name>
</gene>
<proteinExistence type="predicted"/>
<name>A0A1G2T4B3_9BACT</name>
<dbReference type="Proteomes" id="UP000177746">
    <property type="component" value="Unassembled WGS sequence"/>
</dbReference>
<reference evidence="2 3" key="1">
    <citation type="journal article" date="2016" name="Nat. Commun.">
        <title>Thousands of microbial genomes shed light on interconnected biogeochemical processes in an aquifer system.</title>
        <authorList>
            <person name="Anantharaman K."/>
            <person name="Brown C.T."/>
            <person name="Hug L.A."/>
            <person name="Sharon I."/>
            <person name="Castelle C.J."/>
            <person name="Probst A.J."/>
            <person name="Thomas B.C."/>
            <person name="Singh A."/>
            <person name="Wilkins M.J."/>
            <person name="Karaoz U."/>
            <person name="Brodie E.L."/>
            <person name="Williams K.H."/>
            <person name="Hubbard S.S."/>
            <person name="Banfield J.F."/>
        </authorList>
    </citation>
    <scope>NUCLEOTIDE SEQUENCE [LARGE SCALE GENOMIC DNA]</scope>
</reference>
<comment type="caution">
    <text evidence="2">The sequence shown here is derived from an EMBL/GenBank/DDBJ whole genome shotgun (WGS) entry which is preliminary data.</text>
</comment>
<evidence type="ECO:0000313" key="2">
    <source>
        <dbReference type="EMBL" id="OHA91858.1"/>
    </source>
</evidence>
<sequence>MTRLYINSLTFLILVTYFLLPGQVGAQDLGLIVCDGPNCTFGDLVKLAQNLINALIIISTFLATAAFAYAGSILLTSGGQESAKTKAKEIFRKVLIGYLWILGAWLLVYTITSVLLKPGYSLLGAP</sequence>
<protein>
    <submittedName>
        <fullName evidence="2">Uncharacterized protein</fullName>
    </submittedName>
</protein>
<keyword evidence="1" id="KW-0472">Membrane</keyword>
<dbReference type="EMBL" id="MHVI01000009">
    <property type="protein sequence ID" value="OHA91858.1"/>
    <property type="molecule type" value="Genomic_DNA"/>
</dbReference>
<keyword evidence="1" id="KW-1133">Transmembrane helix</keyword>
<dbReference type="AlphaFoldDB" id="A0A1G2T4B3"/>
<keyword evidence="1" id="KW-0812">Transmembrane</keyword>
<evidence type="ECO:0000256" key="1">
    <source>
        <dbReference type="SAM" id="Phobius"/>
    </source>
</evidence>
<feature type="transmembrane region" description="Helical" evidence="1">
    <location>
        <begin position="95"/>
        <end position="116"/>
    </location>
</feature>
<evidence type="ECO:0000313" key="3">
    <source>
        <dbReference type="Proteomes" id="UP000177746"/>
    </source>
</evidence>
<feature type="transmembrane region" description="Helical" evidence="1">
    <location>
        <begin position="50"/>
        <end position="75"/>
    </location>
</feature>
<organism evidence="2 3">
    <name type="scientific">Candidatus Zambryskibacteria bacterium RIFCSPHIGHO2_01_FULL_46_30</name>
    <dbReference type="NCBI Taxonomy" id="1802739"/>
    <lineage>
        <taxon>Bacteria</taxon>
        <taxon>Candidatus Zambryskiibacteriota</taxon>
    </lineage>
</organism>